<evidence type="ECO:0000313" key="3">
    <source>
        <dbReference type="EMBL" id="QKJ20959.1"/>
    </source>
</evidence>
<keyword evidence="2" id="KW-1133">Transmembrane helix</keyword>
<keyword evidence="2" id="KW-0812">Transmembrane</keyword>
<name>A0A7D4QA39_9MICO</name>
<protein>
    <submittedName>
        <fullName evidence="3">Uncharacterized protein</fullName>
    </submittedName>
</protein>
<gene>
    <name evidence="3" type="ORF">HQM25_17380</name>
</gene>
<dbReference type="Proteomes" id="UP000502498">
    <property type="component" value="Chromosome"/>
</dbReference>
<feature type="region of interest" description="Disordered" evidence="1">
    <location>
        <begin position="85"/>
        <end position="104"/>
    </location>
</feature>
<evidence type="ECO:0000256" key="1">
    <source>
        <dbReference type="SAM" id="MobiDB-lite"/>
    </source>
</evidence>
<sequence length="233" mass="24321">MITDGELDRLLEASSPYLRDPGEGISMRAETDLHRMLEGRTVAPARPTRRTWAWAASAIAVASVVAILAVAVPVVTGLGRAAAPDTAGVPVPGPAPTDGTQPVSAQATGTLLSLDGSTSGEVEVDVEGDSITVRLIDLDAIHDELIATGELMPGLDRLCLDTAAPAVEFGSFDTVYGTYTWLVVGSEHDIPWTALREFDLAAFAPGAEEGTCETTIVARAVLTWQVVDGDVSP</sequence>
<dbReference type="EMBL" id="CP054038">
    <property type="protein sequence ID" value="QKJ20959.1"/>
    <property type="molecule type" value="Genomic_DNA"/>
</dbReference>
<proteinExistence type="predicted"/>
<accession>A0A7D4QA39</accession>
<organism evidence="3 4">
    <name type="scientific">Microbacterium hominis</name>
    <dbReference type="NCBI Taxonomy" id="162426"/>
    <lineage>
        <taxon>Bacteria</taxon>
        <taxon>Bacillati</taxon>
        <taxon>Actinomycetota</taxon>
        <taxon>Actinomycetes</taxon>
        <taxon>Micrococcales</taxon>
        <taxon>Microbacteriaceae</taxon>
        <taxon>Microbacterium</taxon>
    </lineage>
</organism>
<dbReference type="AlphaFoldDB" id="A0A7D4QA39"/>
<reference evidence="3 4" key="1">
    <citation type="submission" date="2020-05" db="EMBL/GenBank/DDBJ databases">
        <title>Strain PA2F3 complete genome.</title>
        <authorList>
            <person name="Kim Y.-S."/>
            <person name="Kim S.-J."/>
            <person name="Jung H.-k."/>
            <person name="Kim S.-E."/>
            <person name="Kim K.-H."/>
        </authorList>
    </citation>
    <scope>NUCLEOTIDE SEQUENCE [LARGE SCALE GENOMIC DNA]</scope>
    <source>
        <strain evidence="3 4">PA2F3</strain>
    </source>
</reference>
<evidence type="ECO:0000256" key="2">
    <source>
        <dbReference type="SAM" id="Phobius"/>
    </source>
</evidence>
<evidence type="ECO:0000313" key="4">
    <source>
        <dbReference type="Proteomes" id="UP000502498"/>
    </source>
</evidence>
<dbReference type="RefSeq" id="WP_172991382.1">
    <property type="nucleotide sequence ID" value="NZ_CP054038.1"/>
</dbReference>
<keyword evidence="2" id="KW-0472">Membrane</keyword>
<feature type="transmembrane region" description="Helical" evidence="2">
    <location>
        <begin position="52"/>
        <end position="75"/>
    </location>
</feature>